<reference evidence="4 5" key="1">
    <citation type="submission" date="2015-03" db="EMBL/GenBank/DDBJ databases">
        <title>Genome sequence of Tenacibaculum sp. S2-2, isolated from intestinal microbiota of sea cucumber, Apostichopus japonicas.</title>
        <authorList>
            <person name="Shao Z."/>
            <person name="Wang L."/>
            <person name="Li X."/>
        </authorList>
    </citation>
    <scope>NUCLEOTIDE SEQUENCE [LARGE SCALE GENOMIC DNA]</scope>
    <source>
        <strain evidence="4 5">S2-2</strain>
    </source>
</reference>
<keyword evidence="2" id="KW-0378">Hydrolase</keyword>
<dbReference type="SUPFAM" id="SSF54637">
    <property type="entry name" value="Thioesterase/thiol ester dehydrase-isomerase"/>
    <property type="match status" value="1"/>
</dbReference>
<dbReference type="Proteomes" id="UP000194221">
    <property type="component" value="Unassembled WGS sequence"/>
</dbReference>
<keyword evidence="5" id="KW-1185">Reference proteome</keyword>
<sequence>MEVYETTRLVKENEIDMLNHVNNVVYLQWVQDVAEEHWNYLTKDKEQLTDYIWVVIRHEIDYKNQAVLNDEVIVKTWVGTTEGIKSERHVEFFKEEILLAKAKTTWCLLDAKSHRPKRITEEIKKLLLP</sequence>
<dbReference type="InterPro" id="IPR050563">
    <property type="entry name" value="4-hydroxybenzoyl-CoA_TE"/>
</dbReference>
<gene>
    <name evidence="4" type="ORF">WH52_01855</name>
</gene>
<dbReference type="OrthoDB" id="9801517at2"/>
<dbReference type="InParanoid" id="A0A1Y2PFZ1"/>
<protein>
    <submittedName>
        <fullName evidence="4">Thioesterase</fullName>
    </submittedName>
</protein>
<feature type="domain" description="Acyl-ACP thioesterase N-terminal hotdog" evidence="3">
    <location>
        <begin position="3"/>
        <end position="125"/>
    </location>
</feature>
<comment type="caution">
    <text evidence="4">The sequence shown here is derived from an EMBL/GenBank/DDBJ whole genome shotgun (WGS) entry which is preliminary data.</text>
</comment>
<organism evidence="4 5">
    <name type="scientific">Tenacibaculum holothuriorum</name>
    <dbReference type="NCBI Taxonomy" id="1635173"/>
    <lineage>
        <taxon>Bacteria</taxon>
        <taxon>Pseudomonadati</taxon>
        <taxon>Bacteroidota</taxon>
        <taxon>Flavobacteriia</taxon>
        <taxon>Flavobacteriales</taxon>
        <taxon>Flavobacteriaceae</taxon>
        <taxon>Tenacibaculum</taxon>
    </lineage>
</organism>
<dbReference type="Pfam" id="PF01643">
    <property type="entry name" value="Acyl-ACP_TE"/>
    <property type="match status" value="1"/>
</dbReference>
<dbReference type="PANTHER" id="PTHR31793">
    <property type="entry name" value="4-HYDROXYBENZOYL-COA THIOESTERASE FAMILY MEMBER"/>
    <property type="match status" value="1"/>
</dbReference>
<dbReference type="RefSeq" id="WP_086029214.1">
    <property type="nucleotide sequence ID" value="NZ_LAPZ01000001.1"/>
</dbReference>
<dbReference type="AlphaFoldDB" id="A0A1Y2PFZ1"/>
<evidence type="ECO:0000313" key="5">
    <source>
        <dbReference type="Proteomes" id="UP000194221"/>
    </source>
</evidence>
<accession>A0A1Y2PFZ1</accession>
<comment type="similarity">
    <text evidence="1">Belongs to the 4-hydroxybenzoyl-CoA thioesterase family.</text>
</comment>
<name>A0A1Y2PFZ1_9FLAO</name>
<dbReference type="STRING" id="1635173.WH52_01855"/>
<dbReference type="InterPro" id="IPR029069">
    <property type="entry name" value="HotDog_dom_sf"/>
</dbReference>
<dbReference type="InterPro" id="IPR002864">
    <property type="entry name" value="Acyl-ACP_thioesterase_NHD"/>
</dbReference>
<proteinExistence type="inferred from homology"/>
<dbReference type="EMBL" id="LAPZ01000001">
    <property type="protein sequence ID" value="OSY89402.1"/>
    <property type="molecule type" value="Genomic_DNA"/>
</dbReference>
<dbReference type="GO" id="GO:0006633">
    <property type="term" value="P:fatty acid biosynthetic process"/>
    <property type="evidence" value="ECO:0007669"/>
    <property type="project" value="InterPro"/>
</dbReference>
<evidence type="ECO:0000256" key="2">
    <source>
        <dbReference type="ARBA" id="ARBA00022801"/>
    </source>
</evidence>
<evidence type="ECO:0000256" key="1">
    <source>
        <dbReference type="ARBA" id="ARBA00005953"/>
    </source>
</evidence>
<evidence type="ECO:0000259" key="3">
    <source>
        <dbReference type="Pfam" id="PF01643"/>
    </source>
</evidence>
<dbReference type="GO" id="GO:0047617">
    <property type="term" value="F:fatty acyl-CoA hydrolase activity"/>
    <property type="evidence" value="ECO:0007669"/>
    <property type="project" value="TreeGrafter"/>
</dbReference>
<dbReference type="CDD" id="cd00586">
    <property type="entry name" value="4HBT"/>
    <property type="match status" value="1"/>
</dbReference>
<dbReference type="Gene3D" id="3.10.129.10">
    <property type="entry name" value="Hotdog Thioesterase"/>
    <property type="match status" value="1"/>
</dbReference>
<evidence type="ECO:0000313" key="4">
    <source>
        <dbReference type="EMBL" id="OSY89402.1"/>
    </source>
</evidence>
<dbReference type="PANTHER" id="PTHR31793:SF27">
    <property type="entry name" value="NOVEL THIOESTERASE SUPERFAMILY DOMAIN AND SAPOSIN A-TYPE DOMAIN CONTAINING PROTEIN (0610012H03RIK)"/>
    <property type="match status" value="1"/>
</dbReference>